<sequence length="478" mass="55297">MFESKKCIFFLLFTFYPAIYCQSTIFDPETGKYYPISDTSRIEDIPFLLPDPDPKEFPPEFLESLLKHCDDPMPGYIEMLSKAWIAFKELGLDWSRCPSLYVFARRILIAIHPMQIMHAVLVGALLTILRLCIKWRFLTTIIHHVGVTPEISNKLIESSWKAFWFLSMWLFSLKVVLLSGKTDFQYPLRALRGVKFEVGYFDIPTPSDYYYLYTLQLGFYLHSFWSVFFMDAWRKDSNVLVVHHILAVLLLESSLVLRLHRVGVLVLFLHDLCDVFLELAKVNIYLRIRHGKSHPIHMTIANIFFALFSTSWVVLRLYWYPLKVLYATSWGAYIALVGRESRGFLFFNSMLWGLFLMHIYWFTFILRMAVRLLTSPLEACDDVREDEGSSSDNNKKSDNDDSNNLSNHKTENSLNTPITTTATNTTNSSSYMRSTKLIDGNECSNNNINDINNNIDDNNNNNSKPLTNGSACVSKRSN</sequence>
<reference evidence="12" key="1">
    <citation type="submission" date="2022-06" db="EMBL/GenBank/DDBJ databases">
        <authorList>
            <person name="Berger JAMES D."/>
            <person name="Berger JAMES D."/>
        </authorList>
    </citation>
    <scope>NUCLEOTIDE SEQUENCE [LARGE SCALE GENOMIC DNA]</scope>
</reference>
<feature type="compositionally biased region" description="Low complexity" evidence="8">
    <location>
        <begin position="402"/>
        <end position="430"/>
    </location>
</feature>
<accession>A0AA85JWT4</accession>
<evidence type="ECO:0000256" key="7">
    <source>
        <dbReference type="PROSITE-ProRule" id="PRU00205"/>
    </source>
</evidence>
<feature type="transmembrane region" description="Helical" evidence="9">
    <location>
        <begin position="300"/>
        <end position="319"/>
    </location>
</feature>
<feature type="region of interest" description="Disordered" evidence="8">
    <location>
        <begin position="383"/>
        <end position="431"/>
    </location>
</feature>
<comment type="pathway">
    <text evidence="2">Lipid metabolism; sphingolipid metabolism.</text>
</comment>
<dbReference type="PANTHER" id="PTHR12560:SF58">
    <property type="entry name" value="CERAMIDE SYNTHASE 1"/>
    <property type="match status" value="1"/>
</dbReference>
<evidence type="ECO:0000256" key="3">
    <source>
        <dbReference type="ARBA" id="ARBA00004991"/>
    </source>
</evidence>
<protein>
    <recommendedName>
        <fullName evidence="11">TLC domain-containing protein</fullName>
    </recommendedName>
</protein>
<feature type="chain" id="PRO_5041735347" description="TLC domain-containing protein" evidence="10">
    <location>
        <begin position="22"/>
        <end position="478"/>
    </location>
</feature>
<dbReference type="PANTHER" id="PTHR12560">
    <property type="entry name" value="LONGEVITY ASSURANCE FACTOR 1 LAG1"/>
    <property type="match status" value="1"/>
</dbReference>
<keyword evidence="6 7" id="KW-0472">Membrane</keyword>
<organism evidence="12 13">
    <name type="scientific">Trichobilharzia regenti</name>
    <name type="common">Nasal bird schistosome</name>
    <dbReference type="NCBI Taxonomy" id="157069"/>
    <lineage>
        <taxon>Eukaryota</taxon>
        <taxon>Metazoa</taxon>
        <taxon>Spiralia</taxon>
        <taxon>Lophotrochozoa</taxon>
        <taxon>Platyhelminthes</taxon>
        <taxon>Trematoda</taxon>
        <taxon>Digenea</taxon>
        <taxon>Strigeidida</taxon>
        <taxon>Schistosomatoidea</taxon>
        <taxon>Schistosomatidae</taxon>
        <taxon>Trichobilharzia</taxon>
    </lineage>
</organism>
<dbReference type="AlphaFoldDB" id="A0AA85JWT4"/>
<dbReference type="GO" id="GO:0050291">
    <property type="term" value="F:sphingosine N-acyltransferase activity"/>
    <property type="evidence" value="ECO:0007669"/>
    <property type="project" value="InterPro"/>
</dbReference>
<keyword evidence="10" id="KW-0732">Signal</keyword>
<dbReference type="WBParaSite" id="TREG1_55900.1">
    <property type="protein sequence ID" value="TREG1_55900.1"/>
    <property type="gene ID" value="TREG1_55900"/>
</dbReference>
<comment type="subcellular location">
    <subcellularLocation>
        <location evidence="1">Membrane</location>
        <topology evidence="1">Multi-pass membrane protein</topology>
    </subcellularLocation>
</comment>
<evidence type="ECO:0000259" key="11">
    <source>
        <dbReference type="PROSITE" id="PS50922"/>
    </source>
</evidence>
<feature type="transmembrane region" description="Helical" evidence="9">
    <location>
        <begin position="107"/>
        <end position="129"/>
    </location>
</feature>
<evidence type="ECO:0000256" key="6">
    <source>
        <dbReference type="ARBA" id="ARBA00023136"/>
    </source>
</evidence>
<keyword evidence="4 7" id="KW-0812">Transmembrane</keyword>
<comment type="pathway">
    <text evidence="3">Sphingolipid metabolism.</text>
</comment>
<evidence type="ECO:0000256" key="10">
    <source>
        <dbReference type="SAM" id="SignalP"/>
    </source>
</evidence>
<feature type="domain" description="TLC" evidence="11">
    <location>
        <begin position="153"/>
        <end position="374"/>
    </location>
</feature>
<keyword evidence="12" id="KW-1185">Reference proteome</keyword>
<evidence type="ECO:0000256" key="9">
    <source>
        <dbReference type="SAM" id="Phobius"/>
    </source>
</evidence>
<dbReference type="SMART" id="SM00724">
    <property type="entry name" value="TLC"/>
    <property type="match status" value="1"/>
</dbReference>
<dbReference type="Pfam" id="PF03798">
    <property type="entry name" value="TRAM_LAG1_CLN8"/>
    <property type="match status" value="1"/>
</dbReference>
<evidence type="ECO:0000256" key="1">
    <source>
        <dbReference type="ARBA" id="ARBA00004141"/>
    </source>
</evidence>
<dbReference type="GO" id="GO:0016020">
    <property type="term" value="C:membrane"/>
    <property type="evidence" value="ECO:0007669"/>
    <property type="project" value="UniProtKB-SubCell"/>
</dbReference>
<evidence type="ECO:0000313" key="12">
    <source>
        <dbReference type="Proteomes" id="UP000050795"/>
    </source>
</evidence>
<proteinExistence type="predicted"/>
<feature type="transmembrane region" description="Helical" evidence="9">
    <location>
        <begin position="210"/>
        <end position="230"/>
    </location>
</feature>
<dbReference type="GO" id="GO:0046513">
    <property type="term" value="P:ceramide biosynthetic process"/>
    <property type="evidence" value="ECO:0007669"/>
    <property type="project" value="InterPro"/>
</dbReference>
<evidence type="ECO:0000256" key="5">
    <source>
        <dbReference type="ARBA" id="ARBA00022989"/>
    </source>
</evidence>
<feature type="transmembrane region" description="Helical" evidence="9">
    <location>
        <begin position="237"/>
        <end position="256"/>
    </location>
</feature>
<name>A0AA85JWT4_TRIRE</name>
<feature type="region of interest" description="Disordered" evidence="8">
    <location>
        <begin position="454"/>
        <end position="478"/>
    </location>
</feature>
<feature type="transmembrane region" description="Helical" evidence="9">
    <location>
        <begin position="162"/>
        <end position="180"/>
    </location>
</feature>
<feature type="signal peptide" evidence="10">
    <location>
        <begin position="1"/>
        <end position="21"/>
    </location>
</feature>
<evidence type="ECO:0000256" key="2">
    <source>
        <dbReference type="ARBA" id="ARBA00004760"/>
    </source>
</evidence>
<evidence type="ECO:0000256" key="4">
    <source>
        <dbReference type="ARBA" id="ARBA00022692"/>
    </source>
</evidence>
<feature type="transmembrane region" description="Helical" evidence="9">
    <location>
        <begin position="345"/>
        <end position="366"/>
    </location>
</feature>
<keyword evidence="5 9" id="KW-1133">Transmembrane helix</keyword>
<dbReference type="PROSITE" id="PS50922">
    <property type="entry name" value="TLC"/>
    <property type="match status" value="1"/>
</dbReference>
<evidence type="ECO:0000256" key="8">
    <source>
        <dbReference type="SAM" id="MobiDB-lite"/>
    </source>
</evidence>
<dbReference type="InterPro" id="IPR006634">
    <property type="entry name" value="TLC-dom"/>
</dbReference>
<feature type="compositionally biased region" description="Polar residues" evidence="8">
    <location>
        <begin position="463"/>
        <end position="478"/>
    </location>
</feature>
<dbReference type="Proteomes" id="UP000050795">
    <property type="component" value="Unassembled WGS sequence"/>
</dbReference>
<reference evidence="13" key="2">
    <citation type="submission" date="2023-11" db="UniProtKB">
        <authorList>
            <consortium name="WormBaseParasite"/>
        </authorList>
    </citation>
    <scope>IDENTIFICATION</scope>
</reference>
<evidence type="ECO:0000313" key="13">
    <source>
        <dbReference type="WBParaSite" id="TREG1_55900.1"/>
    </source>
</evidence>
<dbReference type="InterPro" id="IPR016439">
    <property type="entry name" value="Lag1/Lac1-like"/>
</dbReference>